<evidence type="ECO:0000313" key="1">
    <source>
        <dbReference type="EMBL" id="KKL69468.1"/>
    </source>
</evidence>
<dbReference type="EMBL" id="LAZR01026200">
    <property type="protein sequence ID" value="KKL69468.1"/>
    <property type="molecule type" value="Genomic_DNA"/>
</dbReference>
<organism evidence="1">
    <name type="scientific">marine sediment metagenome</name>
    <dbReference type="NCBI Taxonomy" id="412755"/>
    <lineage>
        <taxon>unclassified sequences</taxon>
        <taxon>metagenomes</taxon>
        <taxon>ecological metagenomes</taxon>
    </lineage>
</organism>
<dbReference type="AlphaFoldDB" id="A0A0F9E626"/>
<name>A0A0F9E626_9ZZZZ</name>
<reference evidence="1" key="1">
    <citation type="journal article" date="2015" name="Nature">
        <title>Complex archaea that bridge the gap between prokaryotes and eukaryotes.</title>
        <authorList>
            <person name="Spang A."/>
            <person name="Saw J.H."/>
            <person name="Jorgensen S.L."/>
            <person name="Zaremba-Niedzwiedzka K."/>
            <person name="Martijn J."/>
            <person name="Lind A.E."/>
            <person name="van Eijk R."/>
            <person name="Schleper C."/>
            <person name="Guy L."/>
            <person name="Ettema T.J."/>
        </authorList>
    </citation>
    <scope>NUCLEOTIDE SEQUENCE</scope>
</reference>
<sequence length="68" mass="7498">MKSRLLVIPFAVMLLAGACGGGEEDLTLEEYFLEVRTITDEYREGQGEFVIEQQAREEGGEETDGAEA</sequence>
<proteinExistence type="predicted"/>
<comment type="caution">
    <text evidence="1">The sequence shown here is derived from an EMBL/GenBank/DDBJ whole genome shotgun (WGS) entry which is preliminary data.</text>
</comment>
<accession>A0A0F9E626</accession>
<dbReference type="PROSITE" id="PS51257">
    <property type="entry name" value="PROKAR_LIPOPROTEIN"/>
    <property type="match status" value="1"/>
</dbReference>
<protein>
    <submittedName>
        <fullName evidence="1">Uncharacterized protein</fullName>
    </submittedName>
</protein>
<gene>
    <name evidence="1" type="ORF">LCGC14_2114640</name>
</gene>